<keyword evidence="2" id="KW-1185">Reference proteome</keyword>
<gene>
    <name evidence="1" type="ORF">DCHRY22_LOCUS12466</name>
</gene>
<reference evidence="1" key="1">
    <citation type="submission" date="2021-09" db="EMBL/GenBank/DDBJ databases">
        <authorList>
            <person name="Martin H S."/>
        </authorList>
    </citation>
    <scope>NUCLEOTIDE SEQUENCE</scope>
</reference>
<protein>
    <submittedName>
        <fullName evidence="1">(African queen) hypothetical protein</fullName>
    </submittedName>
</protein>
<evidence type="ECO:0000313" key="2">
    <source>
        <dbReference type="Proteomes" id="UP000789524"/>
    </source>
</evidence>
<dbReference type="Proteomes" id="UP000789524">
    <property type="component" value="Unassembled WGS sequence"/>
</dbReference>
<organism evidence="1 2">
    <name type="scientific">Danaus chrysippus</name>
    <name type="common">African queen</name>
    <dbReference type="NCBI Taxonomy" id="151541"/>
    <lineage>
        <taxon>Eukaryota</taxon>
        <taxon>Metazoa</taxon>
        <taxon>Ecdysozoa</taxon>
        <taxon>Arthropoda</taxon>
        <taxon>Hexapoda</taxon>
        <taxon>Insecta</taxon>
        <taxon>Pterygota</taxon>
        <taxon>Neoptera</taxon>
        <taxon>Endopterygota</taxon>
        <taxon>Lepidoptera</taxon>
        <taxon>Glossata</taxon>
        <taxon>Ditrysia</taxon>
        <taxon>Papilionoidea</taxon>
        <taxon>Nymphalidae</taxon>
        <taxon>Danainae</taxon>
        <taxon>Danaini</taxon>
        <taxon>Danaina</taxon>
        <taxon>Danaus</taxon>
        <taxon>Anosia</taxon>
    </lineage>
</organism>
<evidence type="ECO:0000313" key="1">
    <source>
        <dbReference type="EMBL" id="CAG9577653.1"/>
    </source>
</evidence>
<dbReference type="AlphaFoldDB" id="A0A8J2RDA7"/>
<accession>A0A8J2RDA7</accession>
<proteinExistence type="predicted"/>
<comment type="caution">
    <text evidence="1">The sequence shown here is derived from an EMBL/GenBank/DDBJ whole genome shotgun (WGS) entry which is preliminary data.</text>
</comment>
<sequence>MVDLMWNYIQRTKERIDAATYIRIRYEETPHFELGYVVGEVLERYKKMVWNIKRPMIFKSDAVFDIMKRLEMVQNIFLDILHLTYMINEISKKYAYLSQSTGPGAGNYTEDFEDMENKRKLLLWMQKKRQKEMKKIRNMIFKGEVQFTQSTRKKPKKMWPLDYGWEIDYKWW</sequence>
<dbReference type="OrthoDB" id="7485832at2759"/>
<name>A0A8J2RDA7_9NEOP</name>
<dbReference type="EMBL" id="CAKASE010000076">
    <property type="protein sequence ID" value="CAG9577653.1"/>
    <property type="molecule type" value="Genomic_DNA"/>
</dbReference>